<dbReference type="InterPro" id="IPR002645">
    <property type="entry name" value="STAS_dom"/>
</dbReference>
<protein>
    <submittedName>
        <fullName evidence="4">RsbR, positive regulator of sigma-B</fullName>
    </submittedName>
</protein>
<dbReference type="PANTHER" id="PTHR33745:SF3">
    <property type="entry name" value="RSBT CO-ANTAGONIST PROTEIN RSBRC"/>
    <property type="match status" value="1"/>
</dbReference>
<organism evidence="4 5">
    <name type="scientific">Labilithrix luteola</name>
    <dbReference type="NCBI Taxonomy" id="1391654"/>
    <lineage>
        <taxon>Bacteria</taxon>
        <taxon>Pseudomonadati</taxon>
        <taxon>Myxococcota</taxon>
        <taxon>Polyangia</taxon>
        <taxon>Polyangiales</taxon>
        <taxon>Labilitrichaceae</taxon>
        <taxon>Labilithrix</taxon>
    </lineage>
</organism>
<evidence type="ECO:0000313" key="5">
    <source>
        <dbReference type="Proteomes" id="UP000064967"/>
    </source>
</evidence>
<keyword evidence="5" id="KW-1185">Reference proteome</keyword>
<dbReference type="SMART" id="SM00091">
    <property type="entry name" value="PAS"/>
    <property type="match status" value="1"/>
</dbReference>
<feature type="domain" description="STAS" evidence="3">
    <location>
        <begin position="156"/>
        <end position="267"/>
    </location>
</feature>
<dbReference type="SUPFAM" id="SSF52091">
    <property type="entry name" value="SpoIIaa-like"/>
    <property type="match status" value="1"/>
</dbReference>
<feature type="domain" description="PAC" evidence="2">
    <location>
        <begin position="84"/>
        <end position="140"/>
    </location>
</feature>
<dbReference type="PROSITE" id="PS50801">
    <property type="entry name" value="STAS"/>
    <property type="match status" value="1"/>
</dbReference>
<dbReference type="Gene3D" id="3.30.450.20">
    <property type="entry name" value="PAS domain"/>
    <property type="match status" value="1"/>
</dbReference>
<gene>
    <name evidence="4" type="ORF">AKJ09_01198</name>
</gene>
<dbReference type="InterPro" id="IPR036513">
    <property type="entry name" value="STAS_dom_sf"/>
</dbReference>
<dbReference type="SUPFAM" id="SSF55785">
    <property type="entry name" value="PYP-like sensor domain (PAS domain)"/>
    <property type="match status" value="1"/>
</dbReference>
<dbReference type="RefSeq" id="WP_146646114.1">
    <property type="nucleotide sequence ID" value="NZ_CP012333.1"/>
</dbReference>
<dbReference type="OrthoDB" id="5342108at2"/>
<dbReference type="AlphaFoldDB" id="A0A0K1PN44"/>
<proteinExistence type="predicted"/>
<dbReference type="Pfam" id="PF01740">
    <property type="entry name" value="STAS"/>
    <property type="match status" value="1"/>
</dbReference>
<dbReference type="InterPro" id="IPR013656">
    <property type="entry name" value="PAS_4"/>
</dbReference>
<evidence type="ECO:0000259" key="2">
    <source>
        <dbReference type="PROSITE" id="PS50113"/>
    </source>
</evidence>
<sequence length="274" mass="29930">MSSEKSLAPAPMPTSAATAGERYRIAFEQAPVGVFTFDRELHLRECNDAFCEILATKRERIVGFDLHKIKDQRVVPTLVKAVAGELSTYVGDYDSTTSDAHVVVNMRCRPFIEADGTISGGLGIVEDVTERTRVEKELRDQLHLVKRQAETIRALGVPILRVWESVLCLPVIGVVDTARAAELTEALLSAIVTDKARFAVIDLTGVEIVDTSTANHLIQLASAASMLGTRTVLCGIRPTVAQIVVSLAIDLQHIKTVRTTYEALQYCIKSLASR</sequence>
<dbReference type="NCBIfam" id="TIGR00229">
    <property type="entry name" value="sensory_box"/>
    <property type="match status" value="1"/>
</dbReference>
<dbReference type="EMBL" id="CP012333">
    <property type="protein sequence ID" value="AKU94534.1"/>
    <property type="molecule type" value="Genomic_DNA"/>
</dbReference>
<dbReference type="STRING" id="1391654.AKJ09_01198"/>
<dbReference type="InterPro" id="IPR051932">
    <property type="entry name" value="Bact_StressResp_Reg"/>
</dbReference>
<dbReference type="InterPro" id="IPR035965">
    <property type="entry name" value="PAS-like_dom_sf"/>
</dbReference>
<dbReference type="InterPro" id="IPR000700">
    <property type="entry name" value="PAS-assoc_C"/>
</dbReference>
<evidence type="ECO:0000256" key="1">
    <source>
        <dbReference type="ARBA" id="ARBA00022553"/>
    </source>
</evidence>
<dbReference type="Gene3D" id="3.30.750.24">
    <property type="entry name" value="STAS domain"/>
    <property type="match status" value="1"/>
</dbReference>
<name>A0A0K1PN44_9BACT</name>
<keyword evidence="1" id="KW-0597">Phosphoprotein</keyword>
<dbReference type="PANTHER" id="PTHR33745">
    <property type="entry name" value="RSBT ANTAGONIST PROTEIN RSBS-RELATED"/>
    <property type="match status" value="1"/>
</dbReference>
<reference evidence="4 5" key="1">
    <citation type="submission" date="2015-08" db="EMBL/GenBank/DDBJ databases">
        <authorList>
            <person name="Babu N.S."/>
            <person name="Beckwith C.J."/>
            <person name="Beseler K.G."/>
            <person name="Brison A."/>
            <person name="Carone J.V."/>
            <person name="Caskin T.P."/>
            <person name="Diamond M."/>
            <person name="Durham M.E."/>
            <person name="Foxe J.M."/>
            <person name="Go M."/>
            <person name="Henderson B.A."/>
            <person name="Jones I.B."/>
            <person name="McGettigan J.A."/>
            <person name="Micheletti S.J."/>
            <person name="Nasrallah M.E."/>
            <person name="Ortiz D."/>
            <person name="Piller C.R."/>
            <person name="Privatt S.R."/>
            <person name="Schneider S.L."/>
            <person name="Sharp S."/>
            <person name="Smith T.C."/>
            <person name="Stanton J.D."/>
            <person name="Ullery H.E."/>
            <person name="Wilson R.J."/>
            <person name="Serrano M.G."/>
            <person name="Buck G."/>
            <person name="Lee V."/>
            <person name="Wang Y."/>
            <person name="Carvalho R."/>
            <person name="Voegtly L."/>
            <person name="Shi R."/>
            <person name="Duckworth R."/>
            <person name="Johnson A."/>
            <person name="Loviza R."/>
            <person name="Walstead R."/>
            <person name="Shah Z."/>
            <person name="Kiflezghi M."/>
            <person name="Wade K."/>
            <person name="Ball S.L."/>
            <person name="Bradley K.W."/>
            <person name="Asai D.J."/>
            <person name="Bowman C.A."/>
            <person name="Russell D.A."/>
            <person name="Pope W.H."/>
            <person name="Jacobs-Sera D."/>
            <person name="Hendrix R.W."/>
            <person name="Hatfull G.F."/>
        </authorList>
    </citation>
    <scope>NUCLEOTIDE SEQUENCE [LARGE SCALE GENOMIC DNA]</scope>
    <source>
        <strain evidence="4 5">DSM 27648</strain>
    </source>
</reference>
<evidence type="ECO:0000313" key="4">
    <source>
        <dbReference type="EMBL" id="AKU94534.1"/>
    </source>
</evidence>
<dbReference type="Proteomes" id="UP000064967">
    <property type="component" value="Chromosome"/>
</dbReference>
<dbReference type="Pfam" id="PF08448">
    <property type="entry name" value="PAS_4"/>
    <property type="match status" value="1"/>
</dbReference>
<dbReference type="InterPro" id="IPR000014">
    <property type="entry name" value="PAS"/>
</dbReference>
<dbReference type="CDD" id="cd07041">
    <property type="entry name" value="STAS_RsbR_RsbS_like"/>
    <property type="match status" value="1"/>
</dbReference>
<dbReference type="PATRIC" id="fig|1391654.3.peg.1215"/>
<dbReference type="PROSITE" id="PS50113">
    <property type="entry name" value="PAC"/>
    <property type="match status" value="1"/>
</dbReference>
<evidence type="ECO:0000259" key="3">
    <source>
        <dbReference type="PROSITE" id="PS50801"/>
    </source>
</evidence>
<accession>A0A0K1PN44</accession>
<dbReference type="KEGG" id="llu:AKJ09_01198"/>